<gene>
    <name evidence="2" type="ORF">GLW01_12620</name>
</gene>
<dbReference type="InterPro" id="IPR012902">
    <property type="entry name" value="N_methyl_site"/>
</dbReference>
<dbReference type="SUPFAM" id="SSF54523">
    <property type="entry name" value="Pili subunits"/>
    <property type="match status" value="1"/>
</dbReference>
<protein>
    <submittedName>
        <fullName evidence="2">Prepilin-type N-terminal cleavage/methylation domain-containing protein</fullName>
    </submittedName>
</protein>
<dbReference type="Proteomes" id="UP000460751">
    <property type="component" value="Unassembled WGS sequence"/>
</dbReference>
<keyword evidence="1" id="KW-1133">Transmembrane helix</keyword>
<reference evidence="2 3" key="1">
    <citation type="submission" date="2019-11" db="EMBL/GenBank/DDBJ databases">
        <title>Genome sequences of 17 halophilic strains isolated from different environments.</title>
        <authorList>
            <person name="Furrow R.E."/>
        </authorList>
    </citation>
    <scope>NUCLEOTIDE SEQUENCE [LARGE SCALE GENOMIC DNA]</scope>
    <source>
        <strain evidence="2 3">22507_15_FS</strain>
    </source>
</reference>
<dbReference type="InterPro" id="IPR045584">
    <property type="entry name" value="Pilin-like"/>
</dbReference>
<comment type="caution">
    <text evidence="2">The sequence shown here is derived from an EMBL/GenBank/DDBJ whole genome shotgun (WGS) entry which is preliminary data.</text>
</comment>
<evidence type="ECO:0000313" key="2">
    <source>
        <dbReference type="EMBL" id="MYL27630.1"/>
    </source>
</evidence>
<feature type="transmembrane region" description="Helical" evidence="1">
    <location>
        <begin position="20"/>
        <end position="42"/>
    </location>
</feature>
<evidence type="ECO:0000256" key="1">
    <source>
        <dbReference type="SAM" id="Phobius"/>
    </source>
</evidence>
<accession>A0A9X4YEG9</accession>
<keyword evidence="1" id="KW-0812">Transmembrane</keyword>
<keyword evidence="3" id="KW-1185">Reference proteome</keyword>
<sequence>MRALGDHEPRKNRIQFGFTLVELIITLILIGAISALGIALLASPSAYSAGAARDQFISSALLAQKRALANTDATVALTITESAGQWCFRVSAKGDAGCSGNQRGARTAAREGASLQNNPGTLYYRGIRRVNASDEPISAGSNIDLNFVPSGGGAGHPACISASGFAYPERCIDG</sequence>
<dbReference type="RefSeq" id="WP_160899263.1">
    <property type="nucleotide sequence ID" value="NZ_WMEX01000007.1"/>
</dbReference>
<keyword evidence="1" id="KW-0472">Membrane</keyword>
<organism evidence="2 3">
    <name type="scientific">Vreelandella halophila</name>
    <dbReference type="NCBI Taxonomy" id="86177"/>
    <lineage>
        <taxon>Bacteria</taxon>
        <taxon>Pseudomonadati</taxon>
        <taxon>Pseudomonadota</taxon>
        <taxon>Gammaproteobacteria</taxon>
        <taxon>Oceanospirillales</taxon>
        <taxon>Halomonadaceae</taxon>
        <taxon>Vreelandella</taxon>
    </lineage>
</organism>
<dbReference type="AlphaFoldDB" id="A0A9X4YEG9"/>
<name>A0A9X4YEG9_9GAMM</name>
<dbReference type="OrthoDB" id="7067334at2"/>
<dbReference type="EMBL" id="WMEX01000007">
    <property type="protein sequence ID" value="MYL27630.1"/>
    <property type="molecule type" value="Genomic_DNA"/>
</dbReference>
<evidence type="ECO:0000313" key="3">
    <source>
        <dbReference type="Proteomes" id="UP000460751"/>
    </source>
</evidence>
<proteinExistence type="predicted"/>
<dbReference type="NCBIfam" id="TIGR02532">
    <property type="entry name" value="IV_pilin_GFxxxE"/>
    <property type="match status" value="1"/>
</dbReference>